<sequence>MGLGVLGTSDANAIVPGTVILAQATTETNADTVNFKHGSGKQRDIFLVPQPSDDPNDPLNWPYYQKFVIVCVVLLGSSLCAAVNSPLLNASLFVLSTEFKRPITDFTLLSGYQLLVAGASGPFVSAFARKYGKRPTFIISTLFCLIGTIIGSASNTYDTLMAGRIIQGLSVAAYESMPYPLVGDLFFVHERGLYSAVMSFALTCVSNLSSVVAGRITSDLGWHYLFHILNACLGLQLILAFLFVPETTYLRDPTMSAALQVTDHGEKNVMQPGEVQHIEAVSPTTKKSFWQSLALFSGTFTDESLLRLVVAPFVSCLNIAALWTVVITGAAVSFYVAVAYTIAQLFSPPPYLLTVAEVGYVSLGPFIGGVLGCLLVALLLDPLTVWLSKRNGGVYEPEFRLPLVAVGLLCGAGLFGFGGLASAQDSIYAIAFMWGLLLFGVSFVVGPCSAYAIDAYRSISDEIFIVNIMFKNFLFYGYSYFINDWTARSGPKPVFYTFGGVSFGIVATTGIVYVLGKRYRAFWNRHNVMEKLGMEGRLGT</sequence>
<evidence type="ECO:0000259" key="6">
    <source>
        <dbReference type="PROSITE" id="PS50850"/>
    </source>
</evidence>
<dbReference type="GO" id="GO:0022857">
    <property type="term" value="F:transmembrane transporter activity"/>
    <property type="evidence" value="ECO:0007669"/>
    <property type="project" value="InterPro"/>
</dbReference>
<feature type="transmembrane region" description="Helical" evidence="5">
    <location>
        <begin position="224"/>
        <end position="244"/>
    </location>
</feature>
<keyword evidence="8" id="KW-1185">Reference proteome</keyword>
<feature type="transmembrane region" description="Helical" evidence="5">
    <location>
        <begin position="193"/>
        <end position="212"/>
    </location>
</feature>
<evidence type="ECO:0000313" key="7">
    <source>
        <dbReference type="EMBL" id="KAH7093665.1"/>
    </source>
</evidence>
<dbReference type="OrthoDB" id="2585655at2759"/>
<dbReference type="InterPro" id="IPR020846">
    <property type="entry name" value="MFS_dom"/>
</dbReference>
<dbReference type="Gene3D" id="1.20.1250.20">
    <property type="entry name" value="MFS general substrate transporter like domains"/>
    <property type="match status" value="1"/>
</dbReference>
<evidence type="ECO:0000256" key="5">
    <source>
        <dbReference type="SAM" id="Phobius"/>
    </source>
</evidence>
<evidence type="ECO:0000256" key="3">
    <source>
        <dbReference type="ARBA" id="ARBA00022989"/>
    </source>
</evidence>
<dbReference type="PANTHER" id="PTHR23502">
    <property type="entry name" value="MAJOR FACILITATOR SUPERFAMILY"/>
    <property type="match status" value="1"/>
</dbReference>
<dbReference type="PANTHER" id="PTHR23502:SF29">
    <property type="entry name" value="TRANSPORTER, PUTATIVE (AFU_ORTHOLOGUE AFUA_6G06680)-RELATED"/>
    <property type="match status" value="1"/>
</dbReference>
<feature type="transmembrane region" description="Helical" evidence="5">
    <location>
        <begin position="135"/>
        <end position="154"/>
    </location>
</feature>
<feature type="transmembrane region" description="Helical" evidence="5">
    <location>
        <begin position="322"/>
        <end position="346"/>
    </location>
</feature>
<protein>
    <submittedName>
        <fullName evidence="7">Major facilitator superfamily domain-containing protein</fullName>
    </submittedName>
</protein>
<evidence type="ECO:0000313" key="8">
    <source>
        <dbReference type="Proteomes" id="UP000813461"/>
    </source>
</evidence>
<evidence type="ECO:0000256" key="1">
    <source>
        <dbReference type="ARBA" id="ARBA00004141"/>
    </source>
</evidence>
<dbReference type="InterPro" id="IPR011701">
    <property type="entry name" value="MFS"/>
</dbReference>
<feature type="transmembrane region" description="Helical" evidence="5">
    <location>
        <begin position="401"/>
        <end position="421"/>
    </location>
</feature>
<name>A0A8K0W4E6_9PLEO</name>
<proteinExistence type="predicted"/>
<gene>
    <name evidence="7" type="ORF">FB567DRAFT_462418</name>
</gene>
<dbReference type="Proteomes" id="UP000813461">
    <property type="component" value="Unassembled WGS sequence"/>
</dbReference>
<accession>A0A8K0W4E6</accession>
<comment type="subcellular location">
    <subcellularLocation>
        <location evidence="1">Membrane</location>
        <topology evidence="1">Multi-pass membrane protein</topology>
    </subcellularLocation>
</comment>
<feature type="transmembrane region" description="Helical" evidence="5">
    <location>
        <begin position="464"/>
        <end position="482"/>
    </location>
</feature>
<feature type="transmembrane region" description="Helical" evidence="5">
    <location>
        <begin position="108"/>
        <end position="128"/>
    </location>
</feature>
<dbReference type="PROSITE" id="PS50850">
    <property type="entry name" value="MFS"/>
    <property type="match status" value="1"/>
</dbReference>
<keyword evidence="2 5" id="KW-0812">Transmembrane</keyword>
<feature type="transmembrane region" description="Helical" evidence="5">
    <location>
        <begin position="358"/>
        <end position="380"/>
    </location>
</feature>
<feature type="transmembrane region" description="Helical" evidence="5">
    <location>
        <begin position="67"/>
        <end position="88"/>
    </location>
</feature>
<keyword evidence="3 5" id="KW-1133">Transmembrane helix</keyword>
<dbReference type="GO" id="GO:0005886">
    <property type="term" value="C:plasma membrane"/>
    <property type="evidence" value="ECO:0007669"/>
    <property type="project" value="TreeGrafter"/>
</dbReference>
<feature type="domain" description="Major facilitator superfamily (MFS) profile" evidence="6">
    <location>
        <begin position="70"/>
        <end position="540"/>
    </location>
</feature>
<comment type="caution">
    <text evidence="7">The sequence shown here is derived from an EMBL/GenBank/DDBJ whole genome shotgun (WGS) entry which is preliminary data.</text>
</comment>
<evidence type="ECO:0000256" key="2">
    <source>
        <dbReference type="ARBA" id="ARBA00022692"/>
    </source>
</evidence>
<evidence type="ECO:0000256" key="4">
    <source>
        <dbReference type="ARBA" id="ARBA00023136"/>
    </source>
</evidence>
<keyword evidence="4 5" id="KW-0472">Membrane</keyword>
<dbReference type="Pfam" id="PF07690">
    <property type="entry name" value="MFS_1"/>
    <property type="match status" value="1"/>
</dbReference>
<feature type="transmembrane region" description="Helical" evidence="5">
    <location>
        <begin position="494"/>
        <end position="515"/>
    </location>
</feature>
<reference evidence="7" key="1">
    <citation type="journal article" date="2021" name="Nat. Commun.">
        <title>Genetic determinants of endophytism in the Arabidopsis root mycobiome.</title>
        <authorList>
            <person name="Mesny F."/>
            <person name="Miyauchi S."/>
            <person name="Thiergart T."/>
            <person name="Pickel B."/>
            <person name="Atanasova L."/>
            <person name="Karlsson M."/>
            <person name="Huettel B."/>
            <person name="Barry K.W."/>
            <person name="Haridas S."/>
            <person name="Chen C."/>
            <person name="Bauer D."/>
            <person name="Andreopoulos W."/>
            <person name="Pangilinan J."/>
            <person name="LaButti K."/>
            <person name="Riley R."/>
            <person name="Lipzen A."/>
            <person name="Clum A."/>
            <person name="Drula E."/>
            <person name="Henrissat B."/>
            <person name="Kohler A."/>
            <person name="Grigoriev I.V."/>
            <person name="Martin F.M."/>
            <person name="Hacquard S."/>
        </authorList>
    </citation>
    <scope>NUCLEOTIDE SEQUENCE</scope>
    <source>
        <strain evidence="7">MPI-SDFR-AT-0120</strain>
    </source>
</reference>
<dbReference type="AlphaFoldDB" id="A0A8K0W4E6"/>
<dbReference type="EMBL" id="JAGMVJ010000002">
    <property type="protein sequence ID" value="KAH7093665.1"/>
    <property type="molecule type" value="Genomic_DNA"/>
</dbReference>
<feature type="transmembrane region" description="Helical" evidence="5">
    <location>
        <begin position="427"/>
        <end position="452"/>
    </location>
</feature>
<dbReference type="InterPro" id="IPR036259">
    <property type="entry name" value="MFS_trans_sf"/>
</dbReference>
<organism evidence="7 8">
    <name type="scientific">Paraphoma chrysanthemicola</name>
    <dbReference type="NCBI Taxonomy" id="798071"/>
    <lineage>
        <taxon>Eukaryota</taxon>
        <taxon>Fungi</taxon>
        <taxon>Dikarya</taxon>
        <taxon>Ascomycota</taxon>
        <taxon>Pezizomycotina</taxon>
        <taxon>Dothideomycetes</taxon>
        <taxon>Pleosporomycetidae</taxon>
        <taxon>Pleosporales</taxon>
        <taxon>Pleosporineae</taxon>
        <taxon>Phaeosphaeriaceae</taxon>
        <taxon>Paraphoma</taxon>
    </lineage>
</organism>
<dbReference type="SUPFAM" id="SSF103473">
    <property type="entry name" value="MFS general substrate transporter"/>
    <property type="match status" value="1"/>
</dbReference>